<dbReference type="AlphaFoldDB" id="A0A0D0C5G5"/>
<evidence type="ECO:0000313" key="1">
    <source>
        <dbReference type="EMBL" id="KIK53042.1"/>
    </source>
</evidence>
<organism evidence="1 2">
    <name type="scientific">Collybiopsis luxurians FD-317 M1</name>
    <dbReference type="NCBI Taxonomy" id="944289"/>
    <lineage>
        <taxon>Eukaryota</taxon>
        <taxon>Fungi</taxon>
        <taxon>Dikarya</taxon>
        <taxon>Basidiomycota</taxon>
        <taxon>Agaricomycotina</taxon>
        <taxon>Agaricomycetes</taxon>
        <taxon>Agaricomycetidae</taxon>
        <taxon>Agaricales</taxon>
        <taxon>Marasmiineae</taxon>
        <taxon>Omphalotaceae</taxon>
        <taxon>Collybiopsis</taxon>
        <taxon>Collybiopsis luxurians</taxon>
    </lineage>
</organism>
<accession>A0A0D0C5G5</accession>
<name>A0A0D0C5G5_9AGAR</name>
<evidence type="ECO:0000313" key="2">
    <source>
        <dbReference type="Proteomes" id="UP000053593"/>
    </source>
</evidence>
<gene>
    <name evidence="1" type="ORF">GYMLUDRAFT_944687</name>
</gene>
<dbReference type="HOGENOM" id="CLU_180191_3_1_1"/>
<reference evidence="1 2" key="1">
    <citation type="submission" date="2014-04" db="EMBL/GenBank/DDBJ databases">
        <title>Evolutionary Origins and Diversification of the Mycorrhizal Mutualists.</title>
        <authorList>
            <consortium name="DOE Joint Genome Institute"/>
            <consortium name="Mycorrhizal Genomics Consortium"/>
            <person name="Kohler A."/>
            <person name="Kuo A."/>
            <person name="Nagy L.G."/>
            <person name="Floudas D."/>
            <person name="Copeland A."/>
            <person name="Barry K.W."/>
            <person name="Cichocki N."/>
            <person name="Veneault-Fourrey C."/>
            <person name="LaButti K."/>
            <person name="Lindquist E.A."/>
            <person name="Lipzen A."/>
            <person name="Lundell T."/>
            <person name="Morin E."/>
            <person name="Murat C."/>
            <person name="Riley R."/>
            <person name="Ohm R."/>
            <person name="Sun H."/>
            <person name="Tunlid A."/>
            <person name="Henrissat B."/>
            <person name="Grigoriev I.V."/>
            <person name="Hibbett D.S."/>
            <person name="Martin F."/>
        </authorList>
    </citation>
    <scope>NUCLEOTIDE SEQUENCE [LARGE SCALE GENOMIC DNA]</scope>
    <source>
        <strain evidence="1 2">FD-317 M1</strain>
    </source>
</reference>
<dbReference type="EMBL" id="KN834834">
    <property type="protein sequence ID" value="KIK53042.1"/>
    <property type="molecule type" value="Genomic_DNA"/>
</dbReference>
<dbReference type="Proteomes" id="UP000053593">
    <property type="component" value="Unassembled WGS sequence"/>
</dbReference>
<sequence>MCFRSVNYAKYTACGHEQPIDAGVDVDCNRATCFYSQAHRAKGPCFNCQNTCTHWKAPHQKHISYVNGYCPWYRH</sequence>
<protein>
    <submittedName>
        <fullName evidence="1">Uncharacterized protein</fullName>
    </submittedName>
</protein>
<keyword evidence="2" id="KW-1185">Reference proteome</keyword>
<proteinExistence type="predicted"/>
<dbReference type="OrthoDB" id="2816594at2759"/>